<dbReference type="HOGENOM" id="CLU_072573_6_1_6"/>
<gene>
    <name evidence="3" type="ordered locus">Shew_2901</name>
</gene>
<dbReference type="Gene3D" id="1.20.144.10">
    <property type="entry name" value="Phosphatidic acid phosphatase type 2/haloperoxidase"/>
    <property type="match status" value="1"/>
</dbReference>
<organism evidence="3 4">
    <name type="scientific">Shewanella loihica (strain ATCC BAA-1088 / PV-4)</name>
    <dbReference type="NCBI Taxonomy" id="323850"/>
    <lineage>
        <taxon>Bacteria</taxon>
        <taxon>Pseudomonadati</taxon>
        <taxon>Pseudomonadota</taxon>
        <taxon>Gammaproteobacteria</taxon>
        <taxon>Alteromonadales</taxon>
        <taxon>Shewanellaceae</taxon>
        <taxon>Shewanella</taxon>
    </lineage>
</organism>
<feature type="transmembrane region" description="Helical" evidence="1">
    <location>
        <begin position="146"/>
        <end position="163"/>
    </location>
</feature>
<reference evidence="3 4" key="1">
    <citation type="submission" date="2007-03" db="EMBL/GenBank/DDBJ databases">
        <title>Complete sequence of Shewanella loihica PV-4.</title>
        <authorList>
            <consortium name="US DOE Joint Genome Institute"/>
            <person name="Copeland A."/>
            <person name="Lucas S."/>
            <person name="Lapidus A."/>
            <person name="Barry K."/>
            <person name="Detter J.C."/>
            <person name="Glavina del Rio T."/>
            <person name="Hammon N."/>
            <person name="Israni S."/>
            <person name="Dalin E."/>
            <person name="Tice H."/>
            <person name="Pitluck S."/>
            <person name="Chain P."/>
            <person name="Malfatti S."/>
            <person name="Shin M."/>
            <person name="Vergez L."/>
            <person name="Schmutz J."/>
            <person name="Larimer F."/>
            <person name="Land M."/>
            <person name="Hauser L."/>
            <person name="Kyrpides N."/>
            <person name="Mikhailova N."/>
            <person name="Romine M.F."/>
            <person name="Serres G."/>
            <person name="Fredrickson J."/>
            <person name="Tiedje J."/>
            <person name="Richardson P."/>
        </authorList>
    </citation>
    <scope>NUCLEOTIDE SEQUENCE [LARGE SCALE GENOMIC DNA]</scope>
    <source>
        <strain evidence="4">ATCC BAA-1088 / PV-4</strain>
    </source>
</reference>
<feature type="transmembrane region" description="Helical" evidence="1">
    <location>
        <begin position="170"/>
        <end position="189"/>
    </location>
</feature>
<sequence>MHNSMLKHLFPGSAKGALLLYGLLLTLVLISVHLIDRQLADLMHAQQLSHPALKLLSKTPLLLEFLAGLTIFACISARFRARFQALAIELVLTLALAFSIRWIAKLLFGRTWPESWISLGNGHNPSWVADRIEAFHPFAQGFAYDSFPSGHALLTFALAFTFWRHTPKLMPLWLGCMFAVITGQLSLNYHYLGDLLAGASFGLLASQLALTLYRALKGRMASLT</sequence>
<keyword evidence="1" id="KW-0472">Membrane</keyword>
<evidence type="ECO:0000259" key="2">
    <source>
        <dbReference type="Pfam" id="PF01569"/>
    </source>
</evidence>
<dbReference type="STRING" id="323850.Shew_2901"/>
<feature type="transmembrane region" description="Helical" evidence="1">
    <location>
        <begin position="86"/>
        <end position="104"/>
    </location>
</feature>
<evidence type="ECO:0000313" key="4">
    <source>
        <dbReference type="Proteomes" id="UP000001558"/>
    </source>
</evidence>
<dbReference type="AlphaFoldDB" id="A3QH19"/>
<keyword evidence="1" id="KW-0812">Transmembrane</keyword>
<dbReference type="InterPro" id="IPR036938">
    <property type="entry name" value="PAP2/HPO_sf"/>
</dbReference>
<name>A3QH19_SHELP</name>
<keyword evidence="1" id="KW-1133">Transmembrane helix</keyword>
<dbReference type="EMBL" id="CP000606">
    <property type="protein sequence ID" value="ABO24767.1"/>
    <property type="molecule type" value="Genomic_DNA"/>
</dbReference>
<evidence type="ECO:0000313" key="3">
    <source>
        <dbReference type="EMBL" id="ABO24767.1"/>
    </source>
</evidence>
<feature type="transmembrane region" description="Helical" evidence="1">
    <location>
        <begin position="61"/>
        <end position="79"/>
    </location>
</feature>
<evidence type="ECO:0000256" key="1">
    <source>
        <dbReference type="SAM" id="Phobius"/>
    </source>
</evidence>
<accession>A3QH19</accession>
<protein>
    <submittedName>
        <fullName evidence="3">Phosphoesterase, PA-phosphatase related</fullName>
    </submittedName>
</protein>
<feature type="domain" description="Phosphatidic acid phosphatase type 2/haloperoxidase" evidence="2">
    <location>
        <begin position="88"/>
        <end position="214"/>
    </location>
</feature>
<keyword evidence="4" id="KW-1185">Reference proteome</keyword>
<dbReference type="Proteomes" id="UP000001558">
    <property type="component" value="Chromosome"/>
</dbReference>
<proteinExistence type="predicted"/>
<dbReference type="InterPro" id="IPR000326">
    <property type="entry name" value="PAP2/HPO"/>
</dbReference>
<dbReference type="KEGG" id="slo:Shew_2901"/>
<dbReference type="OrthoDB" id="9780507at2"/>
<dbReference type="eggNOG" id="COG0671">
    <property type="taxonomic scope" value="Bacteria"/>
</dbReference>
<dbReference type="Pfam" id="PF01569">
    <property type="entry name" value="PAP2"/>
    <property type="match status" value="1"/>
</dbReference>
<dbReference type="SUPFAM" id="SSF48317">
    <property type="entry name" value="Acid phosphatase/Vanadium-dependent haloperoxidase"/>
    <property type="match status" value="1"/>
</dbReference>
<feature type="transmembrane region" description="Helical" evidence="1">
    <location>
        <begin position="195"/>
        <end position="216"/>
    </location>
</feature>